<proteinExistence type="predicted"/>
<dbReference type="CDD" id="cd01004">
    <property type="entry name" value="PBP2_MidA_like"/>
    <property type="match status" value="1"/>
</dbReference>
<evidence type="ECO:0000256" key="2">
    <source>
        <dbReference type="SAM" id="SignalP"/>
    </source>
</evidence>
<keyword evidence="1 2" id="KW-0732">Signal</keyword>
<protein>
    <submittedName>
        <fullName evidence="4">ABC transporter substrate-binding protein</fullName>
    </submittedName>
</protein>
<feature type="domain" description="Solute-binding protein family 3/N-terminal" evidence="3">
    <location>
        <begin position="52"/>
        <end position="274"/>
    </location>
</feature>
<reference evidence="5" key="1">
    <citation type="journal article" date="2019" name="Int. J. Syst. Evol. Microbiol.">
        <title>The Global Catalogue of Microorganisms (GCM) 10K type strain sequencing project: providing services to taxonomists for standard genome sequencing and annotation.</title>
        <authorList>
            <consortium name="The Broad Institute Genomics Platform"/>
            <consortium name="The Broad Institute Genome Sequencing Center for Infectious Disease"/>
            <person name="Wu L."/>
            <person name="Ma J."/>
        </authorList>
    </citation>
    <scope>NUCLEOTIDE SEQUENCE [LARGE SCALE GENOMIC DNA]</scope>
    <source>
        <strain evidence="5">JCM 9373</strain>
    </source>
</reference>
<evidence type="ECO:0000259" key="3">
    <source>
        <dbReference type="SMART" id="SM00062"/>
    </source>
</evidence>
<organism evidence="4 5">
    <name type="scientific">Planomonospora alba</name>
    <dbReference type="NCBI Taxonomy" id="161354"/>
    <lineage>
        <taxon>Bacteria</taxon>
        <taxon>Bacillati</taxon>
        <taxon>Actinomycetota</taxon>
        <taxon>Actinomycetes</taxon>
        <taxon>Streptosporangiales</taxon>
        <taxon>Streptosporangiaceae</taxon>
        <taxon>Planomonospora</taxon>
    </lineage>
</organism>
<evidence type="ECO:0000256" key="1">
    <source>
        <dbReference type="ARBA" id="ARBA00022729"/>
    </source>
</evidence>
<dbReference type="Gene3D" id="3.40.190.10">
    <property type="entry name" value="Periplasmic binding protein-like II"/>
    <property type="match status" value="2"/>
</dbReference>
<dbReference type="RefSeq" id="WP_344862325.1">
    <property type="nucleotide sequence ID" value="NZ_BAAAUT010000035.1"/>
</dbReference>
<dbReference type="InterPro" id="IPR001638">
    <property type="entry name" value="Solute-binding_3/MltF_N"/>
</dbReference>
<evidence type="ECO:0000313" key="5">
    <source>
        <dbReference type="Proteomes" id="UP001500320"/>
    </source>
</evidence>
<evidence type="ECO:0000313" key="4">
    <source>
        <dbReference type="EMBL" id="GAA3147619.1"/>
    </source>
</evidence>
<gene>
    <name evidence="4" type="ORF">GCM10010466_43300</name>
</gene>
<keyword evidence="5" id="KW-1185">Reference proteome</keyword>
<dbReference type="EMBL" id="BAAAUT010000035">
    <property type="protein sequence ID" value="GAA3147619.1"/>
    <property type="molecule type" value="Genomic_DNA"/>
</dbReference>
<feature type="signal peptide" evidence="2">
    <location>
        <begin position="1"/>
        <end position="22"/>
    </location>
</feature>
<comment type="caution">
    <text evidence="4">The sequence shown here is derived from an EMBL/GenBank/DDBJ whole genome shotgun (WGS) entry which is preliminary data.</text>
</comment>
<name>A0ABP6NHE9_9ACTN</name>
<sequence length="286" mass="29706">MRITTWIAAAAASLLLAGCAAAPDTADGPGAAGVRISAARGSVPDDIRRAGVLVVGSDLSFAPMEFLQDGEQTGFDVELATAIAGRLGLKAEIRQTPWPELLGKVESGDLDVAMSSITDKAERQQRVDFVDYLNVGSVVVTRGGQGGEGIGDLCGRRVALPAGTLYVELAEAQNKRCAAGEKMTIIAVPTLTGSKETVLAGKADAYLDDFPPAAVSVRENPSLAISGRQIEAAPYGIAIAKDRSGLRQAVQAALYELFDDGTYDKLLDKWQISEGSLKTGAVNGGA</sequence>
<dbReference type="PANTHER" id="PTHR35936:SF17">
    <property type="entry name" value="ARGININE-BINDING EXTRACELLULAR PROTEIN ARTP"/>
    <property type="match status" value="1"/>
</dbReference>
<accession>A0ABP6NHE9</accession>
<dbReference type="SMART" id="SM00062">
    <property type="entry name" value="PBPb"/>
    <property type="match status" value="1"/>
</dbReference>
<dbReference type="Proteomes" id="UP001500320">
    <property type="component" value="Unassembled WGS sequence"/>
</dbReference>
<dbReference type="PANTHER" id="PTHR35936">
    <property type="entry name" value="MEMBRANE-BOUND LYTIC MUREIN TRANSGLYCOSYLASE F"/>
    <property type="match status" value="1"/>
</dbReference>
<dbReference type="SUPFAM" id="SSF53850">
    <property type="entry name" value="Periplasmic binding protein-like II"/>
    <property type="match status" value="1"/>
</dbReference>
<feature type="chain" id="PRO_5045274783" evidence="2">
    <location>
        <begin position="23"/>
        <end position="286"/>
    </location>
</feature>
<dbReference type="PROSITE" id="PS51257">
    <property type="entry name" value="PROKAR_LIPOPROTEIN"/>
    <property type="match status" value="1"/>
</dbReference>
<dbReference type="Pfam" id="PF00497">
    <property type="entry name" value="SBP_bac_3"/>
    <property type="match status" value="1"/>
</dbReference>